<feature type="region of interest" description="Disordered" evidence="1">
    <location>
        <begin position="545"/>
        <end position="577"/>
    </location>
</feature>
<accession>A0A7J0FRN7</accession>
<sequence length="577" mass="61277">MGRQPTLREVGENVVDVIISADGSWKAVLETNDNADQPHETNDQQDGPVQDNAGSISNIPPDFMDLTEGDDEMDVVHIFETQDRKPILDNAQSQYGMNNPSELNQNDAPIEDDFWSGIFLSTYGSGPPSARSDSQLLGGVSGSAPTNSLLSPVLTDAVSPALDREPEAFRDSALVAASISQSQLSAPSNLPLQQSQFGNSIASNEYGRVPSMTRHNINRTPIAVQALPAQTLTSVPQQRPRNGFNTLTLQGPSLASQTSAGPSVADGFNTASTPIERQQQYSRAHLSTLQMPQTTSSSLPQHAPPSNWNHQDLSFLANQAAQQIVGLPAQSQLPSAYRPSSAPITEHQHSRQLHSMNVRIPHGMSQPPSMMRLPGQPSTHFQRNHIPQGSAQTGVAQTAVPGSSQRLMLSAQRASQMARQPPSVPVCLQATRASPPSSSSSSFPINASGFRASVRDQRGNTGGTLQLQSAMGGTDGLEDLPGEQNWRPTGRMRGSLSGRAYSDALNQFIIQPTQPAQAARPPLNITSPPPGIPAPLHVLMPNRNAAQGPHVANYPSTKSTGMTGGSGVLPEPASGGH</sequence>
<dbReference type="EMBL" id="BJWL01000014">
    <property type="protein sequence ID" value="GFZ01331.1"/>
    <property type="molecule type" value="Genomic_DNA"/>
</dbReference>
<comment type="caution">
    <text evidence="2">The sequence shown here is derived from an EMBL/GenBank/DDBJ whole genome shotgun (WGS) entry which is preliminary data.</text>
</comment>
<dbReference type="Proteomes" id="UP000585474">
    <property type="component" value="Unassembled WGS sequence"/>
</dbReference>
<protein>
    <submittedName>
        <fullName evidence="2">Uncharacterized protein</fullName>
    </submittedName>
</protein>
<evidence type="ECO:0000313" key="3">
    <source>
        <dbReference type="Proteomes" id="UP000585474"/>
    </source>
</evidence>
<evidence type="ECO:0000313" key="2">
    <source>
        <dbReference type="EMBL" id="GFZ01331.1"/>
    </source>
</evidence>
<feature type="compositionally biased region" description="Polar residues" evidence="1">
    <location>
        <begin position="233"/>
        <end position="261"/>
    </location>
</feature>
<keyword evidence="3" id="KW-1185">Reference proteome</keyword>
<reference evidence="2 3" key="1">
    <citation type="submission" date="2019-07" db="EMBL/GenBank/DDBJ databases">
        <title>De Novo Assembly of kiwifruit Actinidia rufa.</title>
        <authorList>
            <person name="Sugita-Konishi S."/>
            <person name="Sato K."/>
            <person name="Mori E."/>
            <person name="Abe Y."/>
            <person name="Kisaki G."/>
            <person name="Hamano K."/>
            <person name="Suezawa K."/>
            <person name="Otani M."/>
            <person name="Fukuda T."/>
            <person name="Manabe T."/>
            <person name="Gomi K."/>
            <person name="Tabuchi M."/>
            <person name="Akimitsu K."/>
            <person name="Kataoka I."/>
        </authorList>
    </citation>
    <scope>NUCLEOTIDE SEQUENCE [LARGE SCALE GENOMIC DNA]</scope>
    <source>
        <strain evidence="3">cv. Fuchu</strain>
    </source>
</reference>
<organism evidence="2 3">
    <name type="scientific">Actinidia rufa</name>
    <dbReference type="NCBI Taxonomy" id="165716"/>
    <lineage>
        <taxon>Eukaryota</taxon>
        <taxon>Viridiplantae</taxon>
        <taxon>Streptophyta</taxon>
        <taxon>Embryophyta</taxon>
        <taxon>Tracheophyta</taxon>
        <taxon>Spermatophyta</taxon>
        <taxon>Magnoliopsida</taxon>
        <taxon>eudicotyledons</taxon>
        <taxon>Gunneridae</taxon>
        <taxon>Pentapetalae</taxon>
        <taxon>asterids</taxon>
        <taxon>Ericales</taxon>
        <taxon>Actinidiaceae</taxon>
        <taxon>Actinidia</taxon>
    </lineage>
</organism>
<proteinExistence type="predicted"/>
<dbReference type="OrthoDB" id="1749093at2759"/>
<gene>
    <name evidence="2" type="ORF">Acr_14g0009660</name>
</gene>
<feature type="region of interest" description="Disordered" evidence="1">
    <location>
        <begin position="233"/>
        <end position="270"/>
    </location>
</feature>
<feature type="region of interest" description="Disordered" evidence="1">
    <location>
        <begin position="34"/>
        <end position="58"/>
    </location>
</feature>
<name>A0A7J0FRN7_9ERIC</name>
<feature type="compositionally biased region" description="Polar residues" evidence="1">
    <location>
        <begin position="44"/>
        <end position="58"/>
    </location>
</feature>
<feature type="region of interest" description="Disordered" evidence="1">
    <location>
        <begin position="454"/>
        <end position="489"/>
    </location>
</feature>
<dbReference type="AlphaFoldDB" id="A0A7J0FRN7"/>
<evidence type="ECO:0000256" key="1">
    <source>
        <dbReference type="SAM" id="MobiDB-lite"/>
    </source>
</evidence>
<feature type="region of interest" description="Disordered" evidence="1">
    <location>
        <begin position="287"/>
        <end position="306"/>
    </location>
</feature>